<dbReference type="PANTHER" id="PTHR31817">
    <property type="match status" value="1"/>
</dbReference>
<keyword evidence="7" id="KW-1185">Reference proteome</keyword>
<proteinExistence type="predicted"/>
<evidence type="ECO:0000256" key="5">
    <source>
        <dbReference type="SAM" id="MobiDB-lite"/>
    </source>
</evidence>
<keyword evidence="4" id="KW-0482">Metalloprotease</keyword>
<dbReference type="EMBL" id="CP111017">
    <property type="protein sequence ID" value="WAR06804.1"/>
    <property type="molecule type" value="Genomic_DNA"/>
</dbReference>
<evidence type="ECO:0000313" key="7">
    <source>
        <dbReference type="Proteomes" id="UP001164746"/>
    </source>
</evidence>
<keyword evidence="3" id="KW-0378">Hydrolase</keyword>
<dbReference type="Proteomes" id="UP001164746">
    <property type="component" value="Chromosome 6"/>
</dbReference>
<dbReference type="PANTHER" id="PTHR31817:SF5">
    <property type="match status" value="1"/>
</dbReference>
<organism evidence="6 7">
    <name type="scientific">Mya arenaria</name>
    <name type="common">Soft-shell clam</name>
    <dbReference type="NCBI Taxonomy" id="6604"/>
    <lineage>
        <taxon>Eukaryota</taxon>
        <taxon>Metazoa</taxon>
        <taxon>Spiralia</taxon>
        <taxon>Lophotrochozoa</taxon>
        <taxon>Mollusca</taxon>
        <taxon>Bivalvia</taxon>
        <taxon>Autobranchia</taxon>
        <taxon>Heteroconchia</taxon>
        <taxon>Euheterodonta</taxon>
        <taxon>Imparidentia</taxon>
        <taxon>Neoheterodontei</taxon>
        <taxon>Myida</taxon>
        <taxon>Myoidea</taxon>
        <taxon>Myidae</taxon>
        <taxon>Mya</taxon>
    </lineage>
</organism>
<dbReference type="InterPro" id="IPR012548">
    <property type="entry name" value="MATCAP"/>
</dbReference>
<protein>
    <submittedName>
        <fullName evidence="6">K895L-like protein</fullName>
    </submittedName>
</protein>
<evidence type="ECO:0000313" key="6">
    <source>
        <dbReference type="EMBL" id="WAR06804.1"/>
    </source>
</evidence>
<dbReference type="SMART" id="SM01154">
    <property type="entry name" value="DUF1704"/>
    <property type="match status" value="1"/>
</dbReference>
<reference evidence="6" key="1">
    <citation type="submission" date="2022-11" db="EMBL/GenBank/DDBJ databases">
        <title>Centuries of genome instability and evolution in soft-shell clam transmissible cancer (bioRxiv).</title>
        <authorList>
            <person name="Hart S.F.M."/>
            <person name="Yonemitsu M.A."/>
            <person name="Giersch R.M."/>
            <person name="Beal B.F."/>
            <person name="Arriagada G."/>
            <person name="Davis B.W."/>
            <person name="Ostrander E.A."/>
            <person name="Goff S.P."/>
            <person name="Metzger M.J."/>
        </authorList>
    </citation>
    <scope>NUCLEOTIDE SEQUENCE</scope>
    <source>
        <strain evidence="6">MELC-2E11</strain>
        <tissue evidence="6">Siphon/mantle</tissue>
    </source>
</reference>
<keyword evidence="2" id="KW-0645">Protease</keyword>
<feature type="compositionally biased region" description="Acidic residues" evidence="5">
    <location>
        <begin position="405"/>
        <end position="415"/>
    </location>
</feature>
<gene>
    <name evidence="6" type="ORF">MAR_016762</name>
</gene>
<feature type="region of interest" description="Disordered" evidence="5">
    <location>
        <begin position="369"/>
        <end position="418"/>
    </location>
</feature>
<comment type="cofactor">
    <cofactor evidence="1">
        <name>Zn(2+)</name>
        <dbReference type="ChEBI" id="CHEBI:29105"/>
    </cofactor>
</comment>
<evidence type="ECO:0000256" key="3">
    <source>
        <dbReference type="ARBA" id="ARBA00022801"/>
    </source>
</evidence>
<evidence type="ECO:0000256" key="1">
    <source>
        <dbReference type="ARBA" id="ARBA00001947"/>
    </source>
</evidence>
<sequence length="695" mass="79382">MTKKVRQWRGKARTTASVIKSVNKDTFASAICPTNVEEQKQKFLEFGKTPEFQHRGTETELEEIYSKPRSEIRFDLLGEALHILKTVKEKYGDAENYYSEMYGEKISKDEATDIIVDYLKENRIDGQMTVIWCSDLPCSGRMMWQGPHVKYKRPEARKYSMWIKDSKDNNFLRLHGIRCLSDHEIGTHFFRSYNDGLQPWFADRTRFGLRGLSCLDQLRSEEGLAAINTILNAKLFEHLSIYVANPEWRWRHCVRVKRGLLNPNDIGGYGKDQCYFEGAVEILRNLDNIDFRVMMSGKVCWDEISRVKKLARLECIQMPAFMRNQEKYKKTLKQIAHMNGLHMDHAKFKAPLAYLRRLKRGRRIGVVGGSKKVRRKGRRSSVLSLSKGLGSKGEIEGSFGNLGSDNDDDVDDESGQDSGSDEGFYFQQYSLQGDNDREQDFFEKLKKNVGKNGEENEVTNNYSNYYKSLVNNFENLKKDKKQEETKEELVDAEVKSSVISYKKSTFENRDWENDCVKTQYRCVSRASVQMLLSLPSNSLNSRNRNSNAEDVESIRPKSYIQRPLSSFVPSLVQDDEQTADLSNSQVQVLSKPPCLPLSRISPLSTSITCTPASQEHLIPKSANQTCTNSIATQQYNPSNDYHTKPGASDCHTKPDASGFLYQDNDVLTDDMIKVNAGNQDCDLGQPSQCQGSIPY</sequence>
<evidence type="ECO:0000256" key="2">
    <source>
        <dbReference type="ARBA" id="ARBA00022670"/>
    </source>
</evidence>
<evidence type="ECO:0000256" key="4">
    <source>
        <dbReference type="ARBA" id="ARBA00023049"/>
    </source>
</evidence>
<name>A0ABY7ECF4_MYAAR</name>
<dbReference type="Pfam" id="PF08014">
    <property type="entry name" value="MATCAP"/>
    <property type="match status" value="1"/>
</dbReference>
<accession>A0ABY7ECF4</accession>
<feature type="compositionally biased region" description="Low complexity" evidence="5">
    <location>
        <begin position="380"/>
        <end position="389"/>
    </location>
</feature>